<dbReference type="AlphaFoldDB" id="E7RTG5"/>
<comment type="caution">
    <text evidence="1">The sequence shown here is derived from an EMBL/GenBank/DDBJ whole genome shotgun (WGS) entry which is preliminary data.</text>
</comment>
<dbReference type="HOGENOM" id="CLU_1223850_0_0_10"/>
<evidence type="ECO:0000313" key="2">
    <source>
        <dbReference type="Proteomes" id="UP000005580"/>
    </source>
</evidence>
<sequence length="226" mass="26549">MTDSNMLPASFLEDIHSLKESMDRITGFMLELKRDYAVLEEKIELNSSDILRLLGISKASLARWRNSKDIPYRYVSCNHVVYPFKGLYIAIKTGRASLQRLSESGSLAKTQCLQGRYPERLHGRRTNIIRGTMNIKEEILERTNRGLEVFCFYMPIDFVPKRNFRNPLYEDKRASCSIYHYYYARLLPLHQQCHEVLPEVFLLRHIQLPADVVARYIDVVLRFIEQ</sequence>
<keyword evidence="2" id="KW-1185">Reference proteome</keyword>
<reference evidence="1" key="1">
    <citation type="submission" date="2011-01" db="EMBL/GenBank/DDBJ databases">
        <authorList>
            <person name="Muzny D."/>
            <person name="Qin X."/>
            <person name="Buhay C."/>
            <person name="Dugan-Rocha S."/>
            <person name="Ding Y."/>
            <person name="Chen G."/>
            <person name="Hawes A."/>
            <person name="Holder M."/>
            <person name="Jhangiani S."/>
            <person name="Johnson A."/>
            <person name="Khan Z."/>
            <person name="Li Z."/>
            <person name="Liu W."/>
            <person name="Liu X."/>
            <person name="Perez L."/>
            <person name="Shen H."/>
            <person name="Wang Q."/>
            <person name="Watt J."/>
            <person name="Xi L."/>
            <person name="Xin Y."/>
            <person name="Zhou J."/>
            <person name="Deng J."/>
            <person name="Jiang H."/>
            <person name="Liu Y."/>
            <person name="Qu J."/>
            <person name="Song X.-Z."/>
            <person name="Zhang L."/>
            <person name="Villasana D."/>
            <person name="Johnson A."/>
            <person name="Liu J."/>
            <person name="Liyanage D."/>
            <person name="Lorensuhewa L."/>
            <person name="Robinson T."/>
            <person name="Song A."/>
            <person name="Song B.-B."/>
            <person name="Dinh H."/>
            <person name="Thornton R."/>
            <person name="Coyle M."/>
            <person name="Francisco L."/>
            <person name="Jackson L."/>
            <person name="Javaid M."/>
            <person name="Korchina V."/>
            <person name="Kovar C."/>
            <person name="Mata R."/>
            <person name="Mathew T."/>
            <person name="Ngo R."/>
            <person name="Nguyen L."/>
            <person name="Nguyen N."/>
            <person name="Okwuonu G."/>
            <person name="Ongeri F."/>
            <person name="Pham C."/>
            <person name="Simmons D."/>
            <person name="Wilczek-Boney K."/>
            <person name="Hale W."/>
            <person name="Jakkamsetti A."/>
            <person name="Pham P."/>
            <person name="Ruth R."/>
            <person name="San Lucas F."/>
            <person name="Warren J."/>
            <person name="Zhang J."/>
            <person name="Zhao Z."/>
            <person name="Zhou C."/>
            <person name="Zhu D."/>
            <person name="Lee S."/>
            <person name="Bess C."/>
            <person name="Blankenburg K."/>
            <person name="Forbes L."/>
            <person name="Fu Q."/>
            <person name="Gubbala S."/>
            <person name="Hirani K."/>
            <person name="Jayaseelan J.C."/>
            <person name="Lara F."/>
            <person name="Munidasa M."/>
            <person name="Palculict T."/>
            <person name="Patil S."/>
            <person name="Pu L.-L."/>
            <person name="Saada N."/>
            <person name="Tang L."/>
            <person name="Weissenberger G."/>
            <person name="Zhu Y."/>
            <person name="Hemphill L."/>
            <person name="Shang Y."/>
            <person name="Youmans B."/>
            <person name="Ayvaz T."/>
            <person name="Ross M."/>
            <person name="Santibanez J."/>
            <person name="Aqrawi P."/>
            <person name="Gross S."/>
            <person name="Joshi V."/>
            <person name="Fowler G."/>
            <person name="Nazareth L."/>
            <person name="Reid J."/>
            <person name="Worley K."/>
            <person name="Petrosino J."/>
            <person name="Highlander S."/>
            <person name="Gibbs R."/>
        </authorList>
    </citation>
    <scope>NUCLEOTIDE SEQUENCE [LARGE SCALE GENOMIC DNA]</scope>
    <source>
        <strain evidence="1">ATCC 33269</strain>
    </source>
</reference>
<name>E7RTG5_9BACT</name>
<gene>
    <name evidence="1" type="ORF">HMPREF0663_12038</name>
</gene>
<dbReference type="eggNOG" id="COG0358">
    <property type="taxonomic scope" value="Bacteria"/>
</dbReference>
<organism evidence="1 2">
    <name type="scientific">Hoylesella oralis ATCC 33269</name>
    <dbReference type="NCBI Taxonomy" id="873533"/>
    <lineage>
        <taxon>Bacteria</taxon>
        <taxon>Pseudomonadati</taxon>
        <taxon>Bacteroidota</taxon>
        <taxon>Bacteroidia</taxon>
        <taxon>Bacteroidales</taxon>
        <taxon>Prevotellaceae</taxon>
        <taxon>Hoylesella</taxon>
    </lineage>
</organism>
<evidence type="ECO:0008006" key="3">
    <source>
        <dbReference type="Google" id="ProtNLM"/>
    </source>
</evidence>
<proteinExistence type="predicted"/>
<protein>
    <recommendedName>
        <fullName evidence="3">Helix-turn-helix domain-containing protein</fullName>
    </recommendedName>
</protein>
<dbReference type="Proteomes" id="UP000005580">
    <property type="component" value="Unassembled WGS sequence"/>
</dbReference>
<evidence type="ECO:0000313" key="1">
    <source>
        <dbReference type="EMBL" id="EFZ35971.1"/>
    </source>
</evidence>
<accession>E7RTG5</accession>
<dbReference type="EMBL" id="AEPE02000006">
    <property type="protein sequence ID" value="EFZ35971.1"/>
    <property type="molecule type" value="Genomic_DNA"/>
</dbReference>
<dbReference type="STRING" id="28134.SAMN05444288_1129"/>